<dbReference type="Proteomes" id="UP000435138">
    <property type="component" value="Unassembled WGS sequence"/>
</dbReference>
<feature type="compositionally biased region" description="Polar residues" evidence="1">
    <location>
        <begin position="33"/>
        <end position="42"/>
    </location>
</feature>
<comment type="caution">
    <text evidence="3">The sequence shown here is derived from an EMBL/GenBank/DDBJ whole genome shotgun (WGS) entry which is preliminary data.</text>
</comment>
<dbReference type="AlphaFoldDB" id="A0A6A8A129"/>
<feature type="chain" id="PRO_5025654074" evidence="2">
    <location>
        <begin position="20"/>
        <end position="52"/>
    </location>
</feature>
<accession>A0A6A8A129</accession>
<evidence type="ECO:0000313" key="3">
    <source>
        <dbReference type="EMBL" id="MQY44532.1"/>
    </source>
</evidence>
<evidence type="ECO:0000313" key="4">
    <source>
        <dbReference type="Proteomes" id="UP000435138"/>
    </source>
</evidence>
<gene>
    <name evidence="3" type="ORF">GAO09_00385</name>
</gene>
<dbReference type="PROSITE" id="PS51257">
    <property type="entry name" value="PROKAR_LIPOPROTEIN"/>
    <property type="match status" value="1"/>
</dbReference>
<protein>
    <submittedName>
        <fullName evidence="3">Entericidin</fullName>
    </submittedName>
</protein>
<keyword evidence="4" id="KW-1185">Reference proteome</keyword>
<organism evidence="3 4">
    <name type="scientific">Endobacterium cereale</name>
    <dbReference type="NCBI Taxonomy" id="2663029"/>
    <lineage>
        <taxon>Bacteria</taxon>
        <taxon>Pseudomonadati</taxon>
        <taxon>Pseudomonadota</taxon>
        <taxon>Alphaproteobacteria</taxon>
        <taxon>Hyphomicrobiales</taxon>
        <taxon>Rhizobiaceae</taxon>
        <taxon>Endobacterium</taxon>
    </lineage>
</organism>
<feature type="signal peptide" evidence="2">
    <location>
        <begin position="1"/>
        <end position="19"/>
    </location>
</feature>
<evidence type="ECO:0000256" key="1">
    <source>
        <dbReference type="SAM" id="MobiDB-lite"/>
    </source>
</evidence>
<sequence>MKKTVTTFLAMTFVAAALASCGNTIRGMGQDTANTVDATQSAGRRVDRAASY</sequence>
<proteinExistence type="predicted"/>
<evidence type="ECO:0000256" key="2">
    <source>
        <dbReference type="SAM" id="SignalP"/>
    </source>
</evidence>
<reference evidence="3 4" key="1">
    <citation type="submission" date="2019-11" db="EMBL/GenBank/DDBJ databases">
        <title>Genome analysis of Rhizobacterium cereale a novel genus and species isolated from maize roots in North Spain.</title>
        <authorList>
            <person name="Menendez E."/>
            <person name="Flores-Felix J.D."/>
            <person name="Ramirez-Bahena M.-H."/>
            <person name="Igual J.M."/>
            <person name="Garcia-Fraile P."/>
            <person name="Peix A."/>
            <person name="Velazquez E."/>
        </authorList>
    </citation>
    <scope>NUCLEOTIDE SEQUENCE [LARGE SCALE GENOMIC DNA]</scope>
    <source>
        <strain evidence="3 4">RZME27</strain>
    </source>
</reference>
<dbReference type="EMBL" id="WIXI01000022">
    <property type="protein sequence ID" value="MQY44532.1"/>
    <property type="molecule type" value="Genomic_DNA"/>
</dbReference>
<feature type="region of interest" description="Disordered" evidence="1">
    <location>
        <begin position="33"/>
        <end position="52"/>
    </location>
</feature>
<name>A0A6A8A129_9HYPH</name>
<keyword evidence="2" id="KW-0732">Signal</keyword>